<dbReference type="EMBL" id="JANPWB010000010">
    <property type="protein sequence ID" value="KAJ1136225.1"/>
    <property type="molecule type" value="Genomic_DNA"/>
</dbReference>
<sequence length="234" mass="25484">MLPTSRVGGLLASTSEGDVIERAWHLVSHLRTKKGSQGCQGKEMGLDHCEGSQKANHPSLTPPVEGQVALAPASFAQQVASASGVSTQQSGNAPAVVTTTVMSSLTQEWTNSGTGHPSPLVDLGDINSEHEQLGQHVAMEMKEKIWKVAYIDIFELLVDKSDKDEVKRRKECAHSRVCGHWLKRKKVEESLSNWVKAFSIYQAILAERFSDLGAHLAYYKNRIVGGNDEYGGTA</sequence>
<dbReference type="Proteomes" id="UP001066276">
    <property type="component" value="Chromosome 6"/>
</dbReference>
<accession>A0AAV7QAI6</accession>
<dbReference type="AlphaFoldDB" id="A0AAV7QAI6"/>
<proteinExistence type="predicted"/>
<protein>
    <submittedName>
        <fullName evidence="1">Uncharacterized protein</fullName>
    </submittedName>
</protein>
<comment type="caution">
    <text evidence="1">The sequence shown here is derived from an EMBL/GenBank/DDBJ whole genome shotgun (WGS) entry which is preliminary data.</text>
</comment>
<name>A0AAV7QAI6_PLEWA</name>
<gene>
    <name evidence="1" type="ORF">NDU88_002642</name>
</gene>
<evidence type="ECO:0000313" key="2">
    <source>
        <dbReference type="Proteomes" id="UP001066276"/>
    </source>
</evidence>
<organism evidence="1 2">
    <name type="scientific">Pleurodeles waltl</name>
    <name type="common">Iberian ribbed newt</name>
    <dbReference type="NCBI Taxonomy" id="8319"/>
    <lineage>
        <taxon>Eukaryota</taxon>
        <taxon>Metazoa</taxon>
        <taxon>Chordata</taxon>
        <taxon>Craniata</taxon>
        <taxon>Vertebrata</taxon>
        <taxon>Euteleostomi</taxon>
        <taxon>Amphibia</taxon>
        <taxon>Batrachia</taxon>
        <taxon>Caudata</taxon>
        <taxon>Salamandroidea</taxon>
        <taxon>Salamandridae</taxon>
        <taxon>Pleurodelinae</taxon>
        <taxon>Pleurodeles</taxon>
    </lineage>
</organism>
<keyword evidence="2" id="KW-1185">Reference proteome</keyword>
<evidence type="ECO:0000313" key="1">
    <source>
        <dbReference type="EMBL" id="KAJ1136225.1"/>
    </source>
</evidence>
<reference evidence="1" key="1">
    <citation type="journal article" date="2022" name="bioRxiv">
        <title>Sequencing and chromosome-scale assembly of the giantPleurodeles waltlgenome.</title>
        <authorList>
            <person name="Brown T."/>
            <person name="Elewa A."/>
            <person name="Iarovenko S."/>
            <person name="Subramanian E."/>
            <person name="Araus A.J."/>
            <person name="Petzold A."/>
            <person name="Susuki M."/>
            <person name="Suzuki K.-i.T."/>
            <person name="Hayashi T."/>
            <person name="Toyoda A."/>
            <person name="Oliveira C."/>
            <person name="Osipova E."/>
            <person name="Leigh N.D."/>
            <person name="Simon A."/>
            <person name="Yun M.H."/>
        </authorList>
    </citation>
    <scope>NUCLEOTIDE SEQUENCE</scope>
    <source>
        <strain evidence="1">20211129_DDA</strain>
        <tissue evidence="1">Liver</tissue>
    </source>
</reference>